<dbReference type="PANTHER" id="PTHR42937:SF1">
    <property type="entry name" value="DIAMINOPROPIONATE AMMONIA-LYASE"/>
    <property type="match status" value="1"/>
</dbReference>
<dbReference type="Gene3D" id="3.40.50.1100">
    <property type="match status" value="2"/>
</dbReference>
<dbReference type="SUPFAM" id="SSF55031">
    <property type="entry name" value="Bacterial exopeptidase dimerisation domain"/>
    <property type="match status" value="1"/>
</dbReference>
<evidence type="ECO:0000256" key="8">
    <source>
        <dbReference type="ARBA" id="ARBA00022833"/>
    </source>
</evidence>
<evidence type="ECO:0000313" key="13">
    <source>
        <dbReference type="EMBL" id="KAH0596838.1"/>
    </source>
</evidence>
<dbReference type="Proteomes" id="UP000764110">
    <property type="component" value="Unassembled WGS sequence"/>
</dbReference>
<dbReference type="InterPro" id="IPR002933">
    <property type="entry name" value="Peptidase_M20"/>
</dbReference>
<feature type="domain" description="Tryptophan synthase beta chain-like PALP" evidence="11">
    <location>
        <begin position="65"/>
        <end position="383"/>
    </location>
</feature>
<dbReference type="Pfam" id="PF00291">
    <property type="entry name" value="PALP"/>
    <property type="match status" value="1"/>
</dbReference>
<dbReference type="EC" id="3.5.1.18" evidence="5"/>
<evidence type="ECO:0000256" key="7">
    <source>
        <dbReference type="ARBA" id="ARBA00022801"/>
    </source>
</evidence>
<comment type="catalytic activity">
    <reaction evidence="10">
        <text>N-succinyl-(2S,6S)-2,6-diaminopimelate + H2O = (2S,6S)-2,6-diaminopimelate + succinate</text>
        <dbReference type="Rhea" id="RHEA:22608"/>
        <dbReference type="ChEBI" id="CHEBI:15377"/>
        <dbReference type="ChEBI" id="CHEBI:30031"/>
        <dbReference type="ChEBI" id="CHEBI:57609"/>
        <dbReference type="ChEBI" id="CHEBI:58087"/>
        <dbReference type="EC" id="3.5.1.18"/>
    </reaction>
</comment>
<keyword evidence="8" id="KW-0862">Zinc</keyword>
<keyword evidence="7" id="KW-0378">Hydrolase</keyword>
<accession>A0A9P8S7Y4</accession>
<dbReference type="GO" id="GO:0009014">
    <property type="term" value="F:succinyl-diaminopimelate desuccinylase activity"/>
    <property type="evidence" value="ECO:0007669"/>
    <property type="project" value="UniProtKB-EC"/>
</dbReference>
<comment type="cofactor">
    <cofactor evidence="2">
        <name>Zn(2+)</name>
        <dbReference type="ChEBI" id="CHEBI:29105"/>
    </cofactor>
</comment>
<keyword evidence="9" id="KW-0170">Cobalt</keyword>
<comment type="similarity">
    <text evidence="4">Belongs to the peptidase M20A family.</text>
</comment>
<dbReference type="SUPFAM" id="SSF53187">
    <property type="entry name" value="Zn-dependent exopeptidases"/>
    <property type="match status" value="1"/>
</dbReference>
<dbReference type="EMBL" id="JACEFI010000008">
    <property type="protein sequence ID" value="KAH0596838.1"/>
    <property type="molecule type" value="Genomic_DNA"/>
</dbReference>
<comment type="pathway">
    <text evidence="3">Amino-acid biosynthesis; L-lysine biosynthesis via DAP pathway; LL-2,6-diaminopimelate from (S)-tetrahydrodipicolinate (succinylase route): step 3/3.</text>
</comment>
<comment type="cofactor">
    <cofactor evidence="1">
        <name>Co(2+)</name>
        <dbReference type="ChEBI" id="CHEBI:48828"/>
    </cofactor>
</comment>
<dbReference type="NCBIfam" id="TIGR01910">
    <property type="entry name" value="DapE-ArgE"/>
    <property type="match status" value="1"/>
</dbReference>
<organism evidence="13 14">
    <name type="scientific">Metarhizium humberi</name>
    <dbReference type="NCBI Taxonomy" id="2596975"/>
    <lineage>
        <taxon>Eukaryota</taxon>
        <taxon>Fungi</taxon>
        <taxon>Dikarya</taxon>
        <taxon>Ascomycota</taxon>
        <taxon>Pezizomycotina</taxon>
        <taxon>Sordariomycetes</taxon>
        <taxon>Hypocreomycetidae</taxon>
        <taxon>Hypocreales</taxon>
        <taxon>Clavicipitaceae</taxon>
        <taxon>Metarhizium</taxon>
    </lineage>
</organism>
<dbReference type="InterPro" id="IPR036052">
    <property type="entry name" value="TrpB-like_PALP_sf"/>
</dbReference>
<reference evidence="13 14" key="1">
    <citation type="submission" date="2020-07" db="EMBL/GenBank/DDBJ databases">
        <title>Metarhizium humberi genome.</title>
        <authorList>
            <person name="Lysoe E."/>
        </authorList>
    </citation>
    <scope>NUCLEOTIDE SEQUENCE [LARGE SCALE GENOMIC DNA]</scope>
    <source>
        <strain evidence="13 14">ESALQ1638</strain>
    </source>
</reference>
<evidence type="ECO:0000256" key="5">
    <source>
        <dbReference type="ARBA" id="ARBA00011921"/>
    </source>
</evidence>
<dbReference type="InterPro" id="IPR011650">
    <property type="entry name" value="Peptidase_M20_dimer"/>
</dbReference>
<dbReference type="PANTHER" id="PTHR42937">
    <property type="match status" value="1"/>
</dbReference>
<dbReference type="InterPro" id="IPR010182">
    <property type="entry name" value="ArgE/DapE"/>
</dbReference>
<evidence type="ECO:0000313" key="14">
    <source>
        <dbReference type="Proteomes" id="UP000764110"/>
    </source>
</evidence>
<evidence type="ECO:0000256" key="1">
    <source>
        <dbReference type="ARBA" id="ARBA00001941"/>
    </source>
</evidence>
<evidence type="ECO:0000256" key="9">
    <source>
        <dbReference type="ARBA" id="ARBA00023285"/>
    </source>
</evidence>
<dbReference type="PROSITE" id="PS00758">
    <property type="entry name" value="ARGE_DAPE_CPG2_1"/>
    <property type="match status" value="1"/>
</dbReference>
<gene>
    <name evidence="13" type="ORF">MHUMG1_05146</name>
</gene>
<dbReference type="InterPro" id="IPR001261">
    <property type="entry name" value="ArgE/DapE_CS"/>
</dbReference>
<protein>
    <recommendedName>
        <fullName evidence="6">Probable succinyl-diaminopimelate desuccinylase</fullName>
        <ecNumber evidence="5">3.5.1.18</ecNumber>
    </recommendedName>
</protein>
<dbReference type="SUPFAM" id="SSF53686">
    <property type="entry name" value="Tryptophan synthase beta subunit-like PLP-dependent enzymes"/>
    <property type="match status" value="1"/>
</dbReference>
<evidence type="ECO:0000256" key="10">
    <source>
        <dbReference type="ARBA" id="ARBA00051301"/>
    </source>
</evidence>
<feature type="domain" description="Peptidase M20 dimerisation" evidence="12">
    <location>
        <begin position="569"/>
        <end position="676"/>
    </location>
</feature>
<evidence type="ECO:0000256" key="2">
    <source>
        <dbReference type="ARBA" id="ARBA00001947"/>
    </source>
</evidence>
<proteinExistence type="inferred from homology"/>
<evidence type="ECO:0000256" key="6">
    <source>
        <dbReference type="ARBA" id="ARBA00016853"/>
    </source>
</evidence>
<dbReference type="InterPro" id="IPR036264">
    <property type="entry name" value="Bact_exopeptidase_dim_dom"/>
</dbReference>
<dbReference type="InterPro" id="IPR001926">
    <property type="entry name" value="TrpB-like_PALP"/>
</dbReference>
<dbReference type="Pfam" id="PF07687">
    <property type="entry name" value="M20_dimer"/>
    <property type="match status" value="1"/>
</dbReference>
<evidence type="ECO:0000259" key="11">
    <source>
        <dbReference type="Pfam" id="PF00291"/>
    </source>
</evidence>
<keyword evidence="14" id="KW-1185">Reference proteome</keyword>
<dbReference type="Pfam" id="PF01546">
    <property type="entry name" value="Peptidase_M20"/>
    <property type="match status" value="1"/>
</dbReference>
<name>A0A9P8S7Y4_9HYPO</name>
<comment type="caution">
    <text evidence="13">The sequence shown here is derived from an EMBL/GenBank/DDBJ whole genome shotgun (WGS) entry which is preliminary data.</text>
</comment>
<dbReference type="Gene3D" id="3.30.70.360">
    <property type="match status" value="1"/>
</dbReference>
<sequence length="776" mass="83656">MWLVKHLRKPYFVRVARRDLARATTMASSRRAIQLNPGAASWCADGSLSADTRLVDRFHSQFPGGSSTRLVRLDEVANHLGIKAVYLKDESTRFGLPSFKILGASWGAFRALVQKLELPLDADLATVKDALARSPIPLYAASEGNHGRAVARMGSLLGVPVEIHVPSDMPSETMKRLEEEGAIVSVNAGTYDDAMGTAREACAARGGLLVQDYSFDDYKEIPQWIVDGYLTMLREIDSQLNGTEADLIISPAGVGSLAQAVVSHYKRKACKTAVMTVEPDTAACLYKSLRAKKPVHVQTYSTIMAGLDCATLSPIAWPLLKSGVDASLTVSDYEAHQASQYLKSRHISAGPCGASPLAALKRLTRKDMADLGLGQDSVVVLLCTEGSRSYRIPMDVSVDDPIALTQALVRIDSSNPALGSVPGPGETEIARYIGSWLEHRDIETHWIEPTKGRPSIVGIVRGSGGGKNLMFNGHIDTVTTLGYDDDPLGGEIKDGKLYGRGADDMKCGIAAAMSALAASKAQALRGDVIFTGVADEEATSIGTEQVLEAGWRADGAIVNEPTGEEIIHAHKGFVWLEVDIHGLASHGSLPTVGIDAITRAGYFLVELDRYSQNLSKGWADPLLAPSVHASTIKGGEEESSYPALCTVVIERRTIAGESVDSVTQEFQTILDNLAKSVKDFKYDLRVTFDRAPFNIEPEHPFATLVGGVTSEVLGRKTKFSKGPYWTDCALLADKDIPVLLWGPTGDGLHGKEEWVEVASVERVARGLRMIAQKFCS</sequence>
<evidence type="ECO:0000256" key="4">
    <source>
        <dbReference type="ARBA" id="ARBA00006247"/>
    </source>
</evidence>
<dbReference type="AlphaFoldDB" id="A0A9P8S7Y4"/>
<evidence type="ECO:0000259" key="12">
    <source>
        <dbReference type="Pfam" id="PF07687"/>
    </source>
</evidence>
<dbReference type="Gene3D" id="3.40.630.10">
    <property type="entry name" value="Zn peptidases"/>
    <property type="match status" value="2"/>
</dbReference>
<evidence type="ECO:0000256" key="3">
    <source>
        <dbReference type="ARBA" id="ARBA00005130"/>
    </source>
</evidence>